<name>A0A447R733_SALER</name>
<reference evidence="1 2" key="1">
    <citation type="submission" date="2018-12" db="EMBL/GenBank/DDBJ databases">
        <authorList>
            <consortium name="Pathogen Informatics"/>
        </authorList>
    </citation>
    <scope>NUCLEOTIDE SEQUENCE [LARGE SCALE GENOMIC DNA]</scope>
    <source>
        <strain evidence="1 2">NCTC10047</strain>
    </source>
</reference>
<protein>
    <submittedName>
        <fullName evidence="1">Uncharacterized protein</fullName>
    </submittedName>
</protein>
<dbReference type="Proteomes" id="UP000275676">
    <property type="component" value="Chromosome"/>
</dbReference>
<dbReference type="EMBL" id="LR134156">
    <property type="protein sequence ID" value="VEA78059.1"/>
    <property type="molecule type" value="Genomic_DNA"/>
</dbReference>
<organism evidence="1 2">
    <name type="scientific">Salmonella enterica subsp. arizonae</name>
    <dbReference type="NCBI Taxonomy" id="59203"/>
    <lineage>
        <taxon>Bacteria</taxon>
        <taxon>Pseudomonadati</taxon>
        <taxon>Pseudomonadota</taxon>
        <taxon>Gammaproteobacteria</taxon>
        <taxon>Enterobacterales</taxon>
        <taxon>Enterobacteriaceae</taxon>
        <taxon>Salmonella</taxon>
    </lineage>
</organism>
<gene>
    <name evidence="1" type="ORF">NCTC10047_03996</name>
</gene>
<evidence type="ECO:0000313" key="1">
    <source>
        <dbReference type="EMBL" id="VEA78059.1"/>
    </source>
</evidence>
<evidence type="ECO:0000313" key="2">
    <source>
        <dbReference type="Proteomes" id="UP000275676"/>
    </source>
</evidence>
<accession>A0A447R733</accession>
<sequence>MWNPEENDNIEDAAISARSLNELLDLMYISFKKMNHLQAERLLGLALNISSDISVWIDEEEKRRENNTIEIYRRRIAIAALERMKHKTGSNCVIVNMPDGDIHKIDFDEKSMLKLLMRFERQACSEYGISESTSFIRSTYMNSLDINGHTEYLTETGKLIVDELLGEAITWAKEKYFSGGIN</sequence>
<dbReference type="AlphaFoldDB" id="A0A447R733"/>
<proteinExistence type="predicted"/>